<dbReference type="Proteomes" id="UP000664628">
    <property type="component" value="Unassembled WGS sequence"/>
</dbReference>
<dbReference type="RefSeq" id="WP_207332590.1">
    <property type="nucleotide sequence ID" value="NZ_JAFMYW010000012.1"/>
</dbReference>
<comment type="caution">
    <text evidence="1">The sequence shown here is derived from an EMBL/GenBank/DDBJ whole genome shotgun (WGS) entry which is preliminary data.</text>
</comment>
<dbReference type="InterPro" id="IPR026950">
    <property type="entry name" value="Caps_assemb_Wzi"/>
</dbReference>
<organism evidence="1 2">
    <name type="scientific">Fibrella forsythiae</name>
    <dbReference type="NCBI Taxonomy" id="2817061"/>
    <lineage>
        <taxon>Bacteria</taxon>
        <taxon>Pseudomonadati</taxon>
        <taxon>Bacteroidota</taxon>
        <taxon>Cytophagia</taxon>
        <taxon>Cytophagales</taxon>
        <taxon>Spirosomataceae</taxon>
        <taxon>Fibrella</taxon>
    </lineage>
</organism>
<evidence type="ECO:0000313" key="2">
    <source>
        <dbReference type="Proteomes" id="UP000664628"/>
    </source>
</evidence>
<accession>A0ABS3JRJ9</accession>
<name>A0ABS3JRJ9_9BACT</name>
<dbReference type="EMBL" id="JAFMYW010000012">
    <property type="protein sequence ID" value="MBO0952639.1"/>
    <property type="molecule type" value="Genomic_DNA"/>
</dbReference>
<sequence length="507" mass="56915">MILGMRYRQFIATNVIGLVVTGLFSQAVRGQVAHPLHAQIETGGITSSCGETPFWLRVNQFGIIPQAAPLAMVRVRVSRTDNAVDTATHQTNRFGWGFALNPVLNLGSRNQLLLPEVYVTVRSNTFEMWAGRRRELIGLGDSLLSSGFVIGSGNALPIPKIQLATRGYVPLKFLKRFVAINAGYAHGWFTNAYIQGSYLHQKYLYWRFGKPKSFLKVHLGLNHQVQWGGQADYLLTSPYALNGRLPASFSYYGNIIMATRPNDIENDDYNSFDGAYRIGNHVGGHDLGIQLTTTRETILLYFQHPFEDVSGLLWQNLPDGLIGFSWRRLVIDRLAAGQLDHFVLEYLTTLDQSGSTFWVPNSAYQGADNYFNHAQYREGWSYHGRAIGTPFIAPQTELRSAINRSVFFADNRVEVYYAGAEGRLINKLRWTIKLAYSWHYGTYAEQFDRALTQYSFLLSTRTGLGKLSKTWLQTAIALDCGEVYPSTLGASLSLSHTIFGKTRSSTN</sequence>
<gene>
    <name evidence="1" type="ORF">J2I46_28930</name>
</gene>
<keyword evidence="2" id="KW-1185">Reference proteome</keyword>
<dbReference type="Pfam" id="PF14052">
    <property type="entry name" value="Caps_assemb_Wzi"/>
    <property type="match status" value="1"/>
</dbReference>
<protein>
    <recommendedName>
        <fullName evidence="3">Capsule assembly Wzi family protein</fullName>
    </recommendedName>
</protein>
<evidence type="ECO:0000313" key="1">
    <source>
        <dbReference type="EMBL" id="MBO0952639.1"/>
    </source>
</evidence>
<evidence type="ECO:0008006" key="3">
    <source>
        <dbReference type="Google" id="ProtNLM"/>
    </source>
</evidence>
<reference evidence="1 2" key="1">
    <citation type="submission" date="2021-03" db="EMBL/GenBank/DDBJ databases">
        <title>Fibrella sp. HMF5405 genome sequencing and assembly.</title>
        <authorList>
            <person name="Kang H."/>
            <person name="Kim H."/>
            <person name="Bae S."/>
            <person name="Joh K."/>
        </authorList>
    </citation>
    <scope>NUCLEOTIDE SEQUENCE [LARGE SCALE GENOMIC DNA]</scope>
    <source>
        <strain evidence="1 2">HMF5405</strain>
    </source>
</reference>
<dbReference type="InterPro" id="IPR038636">
    <property type="entry name" value="Wzi_sf"/>
</dbReference>
<proteinExistence type="predicted"/>
<dbReference type="Gene3D" id="2.40.160.130">
    <property type="entry name" value="Capsule assembly protein Wzi"/>
    <property type="match status" value="1"/>
</dbReference>